<dbReference type="HOGENOM" id="CLU_3401717_0_0_6"/>
<evidence type="ECO:0000313" key="1">
    <source>
        <dbReference type="EMBL" id="ENX35548.1"/>
    </source>
</evidence>
<keyword evidence="2" id="KW-1185">Reference proteome</keyword>
<accession>N9PQ31</accession>
<gene>
    <name evidence="1" type="ORF">F889_01217</name>
</gene>
<dbReference type="AlphaFoldDB" id="N9PQ31"/>
<organism evidence="1 2">
    <name type="scientific">Acinetobacter colistiniresistens</name>
    <dbReference type="NCBI Taxonomy" id="280145"/>
    <lineage>
        <taxon>Bacteria</taxon>
        <taxon>Pseudomonadati</taxon>
        <taxon>Pseudomonadota</taxon>
        <taxon>Gammaproteobacteria</taxon>
        <taxon>Moraxellales</taxon>
        <taxon>Moraxellaceae</taxon>
        <taxon>Acinetobacter</taxon>
    </lineage>
</organism>
<protein>
    <submittedName>
        <fullName evidence="1">Uncharacterized protein</fullName>
    </submittedName>
</protein>
<comment type="caution">
    <text evidence="1">The sequence shown here is derived from an EMBL/GenBank/DDBJ whole genome shotgun (WGS) entry which is preliminary data.</text>
</comment>
<reference evidence="1 2" key="1">
    <citation type="submission" date="2013-02" db="EMBL/GenBank/DDBJ databases">
        <title>The Genome Sequence of Acinetobacter sp. NIPH 1859.</title>
        <authorList>
            <consortium name="The Broad Institute Genome Sequencing Platform"/>
            <consortium name="The Broad Institute Genome Sequencing Center for Infectious Disease"/>
            <person name="Cerqueira G."/>
            <person name="Feldgarden M."/>
            <person name="Courvalin P."/>
            <person name="Perichon B."/>
            <person name="Grillot-Courvalin C."/>
            <person name="Clermont D."/>
            <person name="Rocha E."/>
            <person name="Yoon E.-J."/>
            <person name="Nemec A."/>
            <person name="Walker B."/>
            <person name="Young S.K."/>
            <person name="Zeng Q."/>
            <person name="Gargeya S."/>
            <person name="Fitzgerald M."/>
            <person name="Haas B."/>
            <person name="Abouelleil A."/>
            <person name="Alvarado L."/>
            <person name="Arachchi H.M."/>
            <person name="Berlin A.M."/>
            <person name="Chapman S.B."/>
            <person name="Dewar J."/>
            <person name="Goldberg J."/>
            <person name="Griggs A."/>
            <person name="Gujja S."/>
            <person name="Hansen M."/>
            <person name="Howarth C."/>
            <person name="Imamovic A."/>
            <person name="Larimer J."/>
            <person name="McCowan C."/>
            <person name="Murphy C."/>
            <person name="Neiman D."/>
            <person name="Pearson M."/>
            <person name="Priest M."/>
            <person name="Roberts A."/>
            <person name="Saif S."/>
            <person name="Shea T."/>
            <person name="Sisk P."/>
            <person name="Sykes S."/>
            <person name="Wortman J."/>
            <person name="Nusbaum C."/>
            <person name="Birren B."/>
        </authorList>
    </citation>
    <scope>NUCLEOTIDE SEQUENCE [LARGE SCALE GENOMIC DNA]</scope>
    <source>
        <strain evidence="1 2">NIPH 1859</strain>
    </source>
</reference>
<evidence type="ECO:0000313" key="2">
    <source>
        <dbReference type="Proteomes" id="UP000013009"/>
    </source>
</evidence>
<sequence>MLSNYSYELVYEVINKFVEAYINEKLVFKL</sequence>
<proteinExistence type="predicted"/>
<name>N9PQ31_9GAMM</name>
<dbReference type="Proteomes" id="UP000013009">
    <property type="component" value="Unassembled WGS sequence"/>
</dbReference>
<dbReference type="EMBL" id="APRZ01000011">
    <property type="protein sequence ID" value="ENX35548.1"/>
    <property type="molecule type" value="Genomic_DNA"/>
</dbReference>